<protein>
    <submittedName>
        <fullName evidence="2">Uncharacterized protein</fullName>
    </submittedName>
</protein>
<gene>
    <name evidence="2" type="ORF">HAPAU_16510</name>
</gene>
<name>A0A151AG77_9EURY</name>
<dbReference type="AlphaFoldDB" id="A0A151AG77"/>
<dbReference type="OrthoDB" id="386337at2157"/>
<evidence type="ECO:0000256" key="1">
    <source>
        <dbReference type="SAM" id="Phobius"/>
    </source>
</evidence>
<feature type="transmembrane region" description="Helical" evidence="1">
    <location>
        <begin position="268"/>
        <end position="287"/>
    </location>
</feature>
<feature type="transmembrane region" description="Helical" evidence="1">
    <location>
        <begin position="21"/>
        <end position="49"/>
    </location>
</feature>
<evidence type="ECO:0000313" key="3">
    <source>
        <dbReference type="Proteomes" id="UP000075321"/>
    </source>
</evidence>
<accession>A0A151AG77</accession>
<keyword evidence="1" id="KW-0812">Transmembrane</keyword>
<feature type="transmembrane region" description="Helical" evidence="1">
    <location>
        <begin position="109"/>
        <end position="126"/>
    </location>
</feature>
<sequence>MSSEPVEWRTDAASSRGLRALVYVVVGLFGGGMLLVFCGVAFFGVSLALGGEYTYLAYVALLALIGGPLSLLYLLPMLTDRDQRPPLAALIADEAIAERYAAAFTRRRLLGAVIGGALVILVALSLNPRALFVLVVGALFLLPLASGVVSWGQVNPEERTLTHRYRTISLPRVDRLRRVDVGGVSLCWLSYRPGAGDVTSPRLLAASPEAADATERVLATVDTETGEEYEPDRAVQLALGFLALCFLGLAGAVFLAEPGTGGDPVLEWYIVGGFGFFGAMLALAAVFSG</sequence>
<dbReference type="RefSeq" id="WP_066381347.1">
    <property type="nucleotide sequence ID" value="NZ_LTAZ01000004.1"/>
</dbReference>
<dbReference type="Proteomes" id="UP000075321">
    <property type="component" value="Unassembled WGS sequence"/>
</dbReference>
<dbReference type="EMBL" id="LTAZ01000004">
    <property type="protein sequence ID" value="KYH26552.1"/>
    <property type="molecule type" value="Genomic_DNA"/>
</dbReference>
<dbReference type="PATRIC" id="fig|1008153.3.peg.1675"/>
<proteinExistence type="predicted"/>
<evidence type="ECO:0000313" key="2">
    <source>
        <dbReference type="EMBL" id="KYH26552.1"/>
    </source>
</evidence>
<keyword evidence="1" id="KW-1133">Transmembrane helix</keyword>
<keyword evidence="1" id="KW-0472">Membrane</keyword>
<comment type="caution">
    <text evidence="2">The sequence shown here is derived from an EMBL/GenBank/DDBJ whole genome shotgun (WGS) entry which is preliminary data.</text>
</comment>
<feature type="transmembrane region" description="Helical" evidence="1">
    <location>
        <begin position="237"/>
        <end position="256"/>
    </location>
</feature>
<reference evidence="2 3" key="1">
    <citation type="submission" date="2016-02" db="EMBL/GenBank/DDBJ databases">
        <title>Genome sequence of Halalkalicoccus paucihalophilus DSM 24557.</title>
        <authorList>
            <person name="Poehlein A."/>
            <person name="Daniel R."/>
        </authorList>
    </citation>
    <scope>NUCLEOTIDE SEQUENCE [LARGE SCALE GENOMIC DNA]</scope>
    <source>
        <strain evidence="2 3">DSM 24557</strain>
    </source>
</reference>
<organism evidence="2 3">
    <name type="scientific">Halalkalicoccus paucihalophilus</name>
    <dbReference type="NCBI Taxonomy" id="1008153"/>
    <lineage>
        <taxon>Archaea</taxon>
        <taxon>Methanobacteriati</taxon>
        <taxon>Methanobacteriota</taxon>
        <taxon>Stenosarchaea group</taxon>
        <taxon>Halobacteria</taxon>
        <taxon>Halobacteriales</taxon>
        <taxon>Halococcaceae</taxon>
        <taxon>Halalkalicoccus</taxon>
    </lineage>
</organism>
<feature type="transmembrane region" description="Helical" evidence="1">
    <location>
        <begin position="55"/>
        <end position="75"/>
    </location>
</feature>
<keyword evidence="3" id="KW-1185">Reference proteome</keyword>
<feature type="transmembrane region" description="Helical" evidence="1">
    <location>
        <begin position="132"/>
        <end position="154"/>
    </location>
</feature>